<organism evidence="8 9">
    <name type="scientific">Coniophora puteana (strain RWD-64-598)</name>
    <name type="common">Brown rot fungus</name>
    <dbReference type="NCBI Taxonomy" id="741705"/>
    <lineage>
        <taxon>Eukaryota</taxon>
        <taxon>Fungi</taxon>
        <taxon>Dikarya</taxon>
        <taxon>Basidiomycota</taxon>
        <taxon>Agaricomycotina</taxon>
        <taxon>Agaricomycetes</taxon>
        <taxon>Agaricomycetidae</taxon>
        <taxon>Boletales</taxon>
        <taxon>Coniophorineae</taxon>
        <taxon>Coniophoraceae</taxon>
        <taxon>Coniophora</taxon>
    </lineage>
</organism>
<dbReference type="GO" id="GO:0005789">
    <property type="term" value="C:endoplasmic reticulum membrane"/>
    <property type="evidence" value="ECO:0007669"/>
    <property type="project" value="UniProtKB-SubCell"/>
</dbReference>
<dbReference type="RefSeq" id="XP_007772455.1">
    <property type="nucleotide sequence ID" value="XM_007774265.1"/>
</dbReference>
<sequence length="253" mass="28072">MPRTIAEEIRRIPPVTRFLCASYCVTSLAVLLGVVSPWRIVFSRKAAQALEVWRPFTTFFYGPGGLPLIFELFMLYHHSLSLETNQYDRRSSDYSWQLLFVCASILIINLPLNPHIHEHALVHALVYLDCTFAPSSAQTSLFGLVTFRTNYYPYVLLALDILVGGRAYAALGASGMVVGHLWWWLVWGCSGAGGVERGVLAGAAAHAPGRVREWFGDKARPRVSKVGRGVTVFAPGGEGDSYRWGRGKRLGEQ</sequence>
<comment type="similarity">
    <text evidence="2 7">Belongs to the derlin family.</text>
</comment>
<name>A0A5M3MD33_CONPW</name>
<keyword evidence="6 7" id="KW-0472">Membrane</keyword>
<dbReference type="PANTHER" id="PTHR11009">
    <property type="entry name" value="DER1-LIKE PROTEIN, DERLIN"/>
    <property type="match status" value="1"/>
</dbReference>
<comment type="function">
    <text evidence="7">May be involved in the degradation of misfolded endoplasmic reticulum (ER) luminal proteins.</text>
</comment>
<comment type="subcellular location">
    <subcellularLocation>
        <location evidence="1 7">Endoplasmic reticulum membrane</location>
        <topology evidence="1 7">Multi-pass membrane protein</topology>
    </subcellularLocation>
</comment>
<dbReference type="OrthoDB" id="1716531at2759"/>
<dbReference type="InterPro" id="IPR035952">
    <property type="entry name" value="Rhomboid-like_sf"/>
</dbReference>
<evidence type="ECO:0000256" key="1">
    <source>
        <dbReference type="ARBA" id="ARBA00004477"/>
    </source>
</evidence>
<keyword evidence="3 7" id="KW-0812">Transmembrane</keyword>
<dbReference type="GeneID" id="19198776"/>
<dbReference type="Proteomes" id="UP000053558">
    <property type="component" value="Unassembled WGS sequence"/>
</dbReference>
<feature type="transmembrane region" description="Helical" evidence="7">
    <location>
        <begin position="56"/>
        <end position="74"/>
    </location>
</feature>
<protein>
    <recommendedName>
        <fullName evidence="7">Derlin</fullName>
    </recommendedName>
</protein>
<dbReference type="EMBL" id="JH711584">
    <property type="protein sequence ID" value="EIW76993.1"/>
    <property type="molecule type" value="Genomic_DNA"/>
</dbReference>
<reference evidence="9" key="1">
    <citation type="journal article" date="2012" name="Science">
        <title>The Paleozoic origin of enzymatic lignin decomposition reconstructed from 31 fungal genomes.</title>
        <authorList>
            <person name="Floudas D."/>
            <person name="Binder M."/>
            <person name="Riley R."/>
            <person name="Barry K."/>
            <person name="Blanchette R.A."/>
            <person name="Henrissat B."/>
            <person name="Martinez A.T."/>
            <person name="Otillar R."/>
            <person name="Spatafora J.W."/>
            <person name="Yadav J.S."/>
            <person name="Aerts A."/>
            <person name="Benoit I."/>
            <person name="Boyd A."/>
            <person name="Carlson A."/>
            <person name="Copeland A."/>
            <person name="Coutinho P.M."/>
            <person name="de Vries R.P."/>
            <person name="Ferreira P."/>
            <person name="Findley K."/>
            <person name="Foster B."/>
            <person name="Gaskell J."/>
            <person name="Glotzer D."/>
            <person name="Gorecki P."/>
            <person name="Heitman J."/>
            <person name="Hesse C."/>
            <person name="Hori C."/>
            <person name="Igarashi K."/>
            <person name="Jurgens J.A."/>
            <person name="Kallen N."/>
            <person name="Kersten P."/>
            <person name="Kohler A."/>
            <person name="Kuees U."/>
            <person name="Kumar T.K.A."/>
            <person name="Kuo A."/>
            <person name="LaButti K."/>
            <person name="Larrondo L.F."/>
            <person name="Lindquist E."/>
            <person name="Ling A."/>
            <person name="Lombard V."/>
            <person name="Lucas S."/>
            <person name="Lundell T."/>
            <person name="Martin R."/>
            <person name="McLaughlin D.J."/>
            <person name="Morgenstern I."/>
            <person name="Morin E."/>
            <person name="Murat C."/>
            <person name="Nagy L.G."/>
            <person name="Nolan M."/>
            <person name="Ohm R.A."/>
            <person name="Patyshakuliyeva A."/>
            <person name="Rokas A."/>
            <person name="Ruiz-Duenas F.J."/>
            <person name="Sabat G."/>
            <person name="Salamov A."/>
            <person name="Samejima M."/>
            <person name="Schmutz J."/>
            <person name="Slot J.C."/>
            <person name="St John F."/>
            <person name="Stenlid J."/>
            <person name="Sun H."/>
            <person name="Sun S."/>
            <person name="Syed K."/>
            <person name="Tsang A."/>
            <person name="Wiebenga A."/>
            <person name="Young D."/>
            <person name="Pisabarro A."/>
            <person name="Eastwood D.C."/>
            <person name="Martin F."/>
            <person name="Cullen D."/>
            <person name="Grigoriev I.V."/>
            <person name="Hibbett D.S."/>
        </authorList>
    </citation>
    <scope>NUCLEOTIDE SEQUENCE [LARGE SCALE GENOMIC DNA]</scope>
    <source>
        <strain evidence="9">RWD-64-598 SS2</strain>
    </source>
</reference>
<evidence type="ECO:0000256" key="7">
    <source>
        <dbReference type="RuleBase" id="RU363059"/>
    </source>
</evidence>
<feature type="transmembrane region" description="Helical" evidence="7">
    <location>
        <begin position="15"/>
        <end position="35"/>
    </location>
</feature>
<dbReference type="SUPFAM" id="SSF144091">
    <property type="entry name" value="Rhomboid-like"/>
    <property type="match status" value="1"/>
</dbReference>
<feature type="transmembrane region" description="Helical" evidence="7">
    <location>
        <begin position="94"/>
        <end position="112"/>
    </location>
</feature>
<accession>A0A5M3MD33</accession>
<evidence type="ECO:0000256" key="4">
    <source>
        <dbReference type="ARBA" id="ARBA00022824"/>
    </source>
</evidence>
<keyword evidence="5 7" id="KW-1133">Transmembrane helix</keyword>
<gene>
    <name evidence="8" type="ORF">CONPUDRAFT_109434</name>
</gene>
<evidence type="ECO:0000313" key="8">
    <source>
        <dbReference type="EMBL" id="EIW76993.1"/>
    </source>
</evidence>
<dbReference type="OMA" id="LWRCVTS"/>
<proteinExistence type="inferred from homology"/>
<comment type="caution">
    <text evidence="8">The sequence shown here is derived from an EMBL/GenBank/DDBJ whole genome shotgun (WGS) entry which is preliminary data.</text>
</comment>
<evidence type="ECO:0000256" key="2">
    <source>
        <dbReference type="ARBA" id="ARBA00008917"/>
    </source>
</evidence>
<dbReference type="GO" id="GO:0006950">
    <property type="term" value="P:response to stress"/>
    <property type="evidence" value="ECO:0007669"/>
    <property type="project" value="UniProtKB-ARBA"/>
</dbReference>
<keyword evidence="9" id="KW-1185">Reference proteome</keyword>
<dbReference type="KEGG" id="cput:CONPUDRAFT_109434"/>
<evidence type="ECO:0000256" key="5">
    <source>
        <dbReference type="ARBA" id="ARBA00022989"/>
    </source>
</evidence>
<dbReference type="Pfam" id="PF04511">
    <property type="entry name" value="DER1"/>
    <property type="match status" value="1"/>
</dbReference>
<evidence type="ECO:0000256" key="6">
    <source>
        <dbReference type="ARBA" id="ARBA00023136"/>
    </source>
</evidence>
<dbReference type="AlphaFoldDB" id="A0A5M3MD33"/>
<evidence type="ECO:0000256" key="3">
    <source>
        <dbReference type="ARBA" id="ARBA00022692"/>
    </source>
</evidence>
<evidence type="ECO:0000313" key="9">
    <source>
        <dbReference type="Proteomes" id="UP000053558"/>
    </source>
</evidence>
<keyword evidence="4 7" id="KW-0256">Endoplasmic reticulum</keyword>
<dbReference type="InterPro" id="IPR007599">
    <property type="entry name" value="DER1"/>
</dbReference>
<feature type="transmembrane region" description="Helical" evidence="7">
    <location>
        <begin position="167"/>
        <end position="187"/>
    </location>
</feature>